<evidence type="ECO:0000256" key="1">
    <source>
        <dbReference type="SAM" id="MobiDB-lite"/>
    </source>
</evidence>
<dbReference type="GO" id="GO:0035861">
    <property type="term" value="C:site of double-strand break"/>
    <property type="evidence" value="ECO:0007669"/>
    <property type="project" value="TreeGrafter"/>
</dbReference>
<reference evidence="3" key="1">
    <citation type="journal article" date="2021" name="Sci. Rep.">
        <title>Diploid genomic architecture of Nitzschia inconspicua, an elite biomass production diatom.</title>
        <authorList>
            <person name="Oliver A."/>
            <person name="Podell S."/>
            <person name="Pinowska A."/>
            <person name="Traller J.C."/>
            <person name="Smith S.R."/>
            <person name="McClure R."/>
            <person name="Beliaev A."/>
            <person name="Bohutskyi P."/>
            <person name="Hill E.A."/>
            <person name="Rabines A."/>
            <person name="Zheng H."/>
            <person name="Allen L.Z."/>
            <person name="Kuo A."/>
            <person name="Grigoriev I.V."/>
            <person name="Allen A.E."/>
            <person name="Hazlebeck D."/>
            <person name="Allen E.E."/>
        </authorList>
    </citation>
    <scope>NUCLEOTIDE SEQUENCE</scope>
    <source>
        <strain evidence="3">Hildebrandi</strain>
    </source>
</reference>
<feature type="compositionally biased region" description="Polar residues" evidence="1">
    <location>
        <begin position="347"/>
        <end position="378"/>
    </location>
</feature>
<keyword evidence="4" id="KW-1185">Reference proteome</keyword>
<sequence length="525" mass="57492">MSKPQLSCFYTKHKTQKRKVWKDGRLVLTSNRAILHDANPVIGSADPSLDSCEVAPNQRQDLLQAPRGQTLEMEKFLVEVEGPWNAAAAATVTTLPTTAQTLSKRVVSSSMQKVFKSKFQKPKPFVPSQPGSQPGRLQAILGKRRRPLQPGELVKMHYGCDAVHGDGGPMGNFAMKLGSSFPLQRQQLLQTNGEPNQRSQYQQRYNPISPSNGGALEQSITHHPSQRIGREGNQSATVSLPTTDYGTSATRLLGNPNQQSQMTGHFRNQQNPLISTHEVRQPTKPLPFFANNEFNARSYYGLEEEVDGPEQGHRDISTNTLSSQRMDHSQLTVNSGTLDTQILSDGTQSQFQSEEYRQTHQTTSQPPAIVNEMTTKPSSGREFLRESIECDEDSDSEDDACDGPSSFRLVNTDISTSASSSFSQPLSKSNTLTSNEMMALFGMAPPSPRATTAYSTEHDTPSKNFGSSGKENRIDQSVTGNESPSGMVEAGTSIDEIQKLPTSQLKGFFLAPADTSSDESSEDES</sequence>
<dbReference type="InterPro" id="IPR018838">
    <property type="entry name" value="ZGRF1-like_N"/>
</dbReference>
<evidence type="ECO:0000313" key="3">
    <source>
        <dbReference type="EMBL" id="KAG7363416.1"/>
    </source>
</evidence>
<protein>
    <submittedName>
        <fullName evidence="3">DUF2439 domain containing protein</fullName>
    </submittedName>
</protein>
<dbReference type="GO" id="GO:0005634">
    <property type="term" value="C:nucleus"/>
    <property type="evidence" value="ECO:0007669"/>
    <property type="project" value="TreeGrafter"/>
</dbReference>
<reference evidence="3" key="2">
    <citation type="submission" date="2021-04" db="EMBL/GenBank/DDBJ databases">
        <authorList>
            <person name="Podell S."/>
        </authorList>
    </citation>
    <scope>NUCLEOTIDE SEQUENCE</scope>
    <source>
        <strain evidence="3">Hildebrandi</strain>
    </source>
</reference>
<dbReference type="Proteomes" id="UP000693970">
    <property type="component" value="Unassembled WGS sequence"/>
</dbReference>
<dbReference type="OrthoDB" id="6513042at2759"/>
<dbReference type="PANTHER" id="PTHR28535:SF1">
    <property type="entry name" value="PROTEIN ZGRF1"/>
    <property type="match status" value="1"/>
</dbReference>
<name>A0A9K3PXU3_9STRA</name>
<evidence type="ECO:0000259" key="2">
    <source>
        <dbReference type="Pfam" id="PF10382"/>
    </source>
</evidence>
<organism evidence="3 4">
    <name type="scientific">Nitzschia inconspicua</name>
    <dbReference type="NCBI Taxonomy" id="303405"/>
    <lineage>
        <taxon>Eukaryota</taxon>
        <taxon>Sar</taxon>
        <taxon>Stramenopiles</taxon>
        <taxon>Ochrophyta</taxon>
        <taxon>Bacillariophyta</taxon>
        <taxon>Bacillariophyceae</taxon>
        <taxon>Bacillariophycidae</taxon>
        <taxon>Bacillariales</taxon>
        <taxon>Bacillariaceae</taxon>
        <taxon>Nitzschia</taxon>
    </lineage>
</organism>
<dbReference type="Pfam" id="PF10382">
    <property type="entry name" value="ZGRF1-like_N"/>
    <property type="match status" value="1"/>
</dbReference>
<comment type="caution">
    <text evidence="3">The sequence shown here is derived from an EMBL/GenBank/DDBJ whole genome shotgun (WGS) entry which is preliminary data.</text>
</comment>
<evidence type="ECO:0000313" key="4">
    <source>
        <dbReference type="Proteomes" id="UP000693970"/>
    </source>
</evidence>
<dbReference type="AlphaFoldDB" id="A0A9K3PXU3"/>
<feature type="compositionally biased region" description="Polar residues" evidence="1">
    <location>
        <begin position="462"/>
        <end position="484"/>
    </location>
</feature>
<feature type="region of interest" description="Disordered" evidence="1">
    <location>
        <begin position="442"/>
        <end position="491"/>
    </location>
</feature>
<dbReference type="GO" id="GO:0006302">
    <property type="term" value="P:double-strand break repair"/>
    <property type="evidence" value="ECO:0007669"/>
    <property type="project" value="TreeGrafter"/>
</dbReference>
<feature type="region of interest" description="Disordered" evidence="1">
    <location>
        <begin position="347"/>
        <end position="381"/>
    </location>
</feature>
<gene>
    <name evidence="3" type="ORF">IV203_026776</name>
</gene>
<dbReference type="EMBL" id="JAGRRH010000010">
    <property type="protein sequence ID" value="KAG7363416.1"/>
    <property type="molecule type" value="Genomic_DNA"/>
</dbReference>
<accession>A0A9K3PXU3</accession>
<proteinExistence type="predicted"/>
<feature type="domain" description="5'-3' DNA helicase ZGRF1-like N-terminal" evidence="2">
    <location>
        <begin position="7"/>
        <end position="39"/>
    </location>
</feature>
<dbReference type="PANTHER" id="PTHR28535">
    <property type="entry name" value="ZINC FINGER GRF-TYPE CONTAINING 1"/>
    <property type="match status" value="1"/>
</dbReference>
<dbReference type="InterPro" id="IPR052800">
    <property type="entry name" value="DNA_Repair_Helicase_ZGRF1"/>
</dbReference>